<name>L0FX97_ECHVK</name>
<dbReference type="HOGENOM" id="CLU_1254305_0_0_10"/>
<dbReference type="InterPro" id="IPR011990">
    <property type="entry name" value="TPR-like_helical_dom_sf"/>
</dbReference>
<dbReference type="Gene3D" id="1.25.40.10">
    <property type="entry name" value="Tetratricopeptide repeat domain"/>
    <property type="match status" value="1"/>
</dbReference>
<dbReference type="AlphaFoldDB" id="L0FX97"/>
<organism evidence="1 2">
    <name type="scientific">Echinicola vietnamensis (strain DSM 17526 / LMG 23754 / KMM 6221)</name>
    <dbReference type="NCBI Taxonomy" id="926556"/>
    <lineage>
        <taxon>Bacteria</taxon>
        <taxon>Pseudomonadati</taxon>
        <taxon>Bacteroidota</taxon>
        <taxon>Cytophagia</taxon>
        <taxon>Cytophagales</taxon>
        <taxon>Cyclobacteriaceae</taxon>
        <taxon>Echinicola</taxon>
    </lineage>
</organism>
<reference evidence="2" key="1">
    <citation type="submission" date="2012-02" db="EMBL/GenBank/DDBJ databases">
        <title>The complete genome of Echinicola vietnamensis DSM 17526.</title>
        <authorList>
            <person name="Lucas S."/>
            <person name="Copeland A."/>
            <person name="Lapidus A."/>
            <person name="Glavina del Rio T."/>
            <person name="Dalin E."/>
            <person name="Tice H."/>
            <person name="Bruce D."/>
            <person name="Goodwin L."/>
            <person name="Pitluck S."/>
            <person name="Peters L."/>
            <person name="Ovchinnikova G."/>
            <person name="Teshima H."/>
            <person name="Kyrpides N."/>
            <person name="Mavromatis K."/>
            <person name="Ivanova N."/>
            <person name="Brettin T."/>
            <person name="Detter J.C."/>
            <person name="Han C."/>
            <person name="Larimer F."/>
            <person name="Land M."/>
            <person name="Hauser L."/>
            <person name="Markowitz V."/>
            <person name="Cheng J.-F."/>
            <person name="Hugenholtz P."/>
            <person name="Woyke T."/>
            <person name="Wu D."/>
            <person name="Brambilla E."/>
            <person name="Klenk H.-P."/>
            <person name="Eisen J.A."/>
        </authorList>
    </citation>
    <scope>NUCLEOTIDE SEQUENCE [LARGE SCALE GENOMIC DNA]</scope>
    <source>
        <strain evidence="2">DSM 17526 / LMG 23754 / KMM 6221</strain>
    </source>
</reference>
<gene>
    <name evidence="1" type="ordered locus">Echvi_1009</name>
</gene>
<accession>L0FX97</accession>
<evidence type="ECO:0000313" key="2">
    <source>
        <dbReference type="Proteomes" id="UP000010796"/>
    </source>
</evidence>
<keyword evidence="2" id="KW-1185">Reference proteome</keyword>
<dbReference type="Proteomes" id="UP000010796">
    <property type="component" value="Chromosome"/>
</dbReference>
<protein>
    <recommendedName>
        <fullName evidence="3">Tetratricopeptide repeat protein</fullName>
    </recommendedName>
</protein>
<proteinExistence type="predicted"/>
<sequence length="220" mass="25880">MPKELVLKLHRDIPPTDWIHKIRLLDEFFDSVAPKLDEDVLFIKRHEQYGFFLWEAGEWSRAIEHYERALTKLEAADNPFLYHIVTLQLITCYQHLENYRAAMVWFETAMLNLTPGHHAFERLGLLEKYVQLLEATAQPFDEKYLPIIQQVVDEAGFPPPEEHPKSAIKSLSAMHLEWNQKLSKLYLDAKKGKIDLHDSLKAYAETCPIGWYRDHVNERL</sequence>
<dbReference type="KEGG" id="evi:Echvi_1009"/>
<dbReference type="SUPFAM" id="SSF48452">
    <property type="entry name" value="TPR-like"/>
    <property type="match status" value="1"/>
</dbReference>
<dbReference type="EMBL" id="CP003346">
    <property type="protein sequence ID" value="AGA77280.1"/>
    <property type="molecule type" value="Genomic_DNA"/>
</dbReference>
<evidence type="ECO:0008006" key="3">
    <source>
        <dbReference type="Google" id="ProtNLM"/>
    </source>
</evidence>
<evidence type="ECO:0000313" key="1">
    <source>
        <dbReference type="EMBL" id="AGA77280.1"/>
    </source>
</evidence>